<evidence type="ECO:0000256" key="3">
    <source>
        <dbReference type="ARBA" id="ARBA00022475"/>
    </source>
</evidence>
<accession>A0ABW0Q2F3</accession>
<feature type="transmembrane region" description="Helical" evidence="7">
    <location>
        <begin position="109"/>
        <end position="131"/>
    </location>
</feature>
<dbReference type="Proteomes" id="UP001596150">
    <property type="component" value="Unassembled WGS sequence"/>
</dbReference>
<evidence type="ECO:0000256" key="5">
    <source>
        <dbReference type="ARBA" id="ARBA00022989"/>
    </source>
</evidence>
<feature type="transmembrane region" description="Helical" evidence="7">
    <location>
        <begin position="137"/>
        <end position="159"/>
    </location>
</feature>
<feature type="transmembrane region" description="Helical" evidence="7">
    <location>
        <begin position="67"/>
        <end position="88"/>
    </location>
</feature>
<keyword evidence="3" id="KW-1003">Cell membrane</keyword>
<keyword evidence="4 7" id="KW-0812">Transmembrane</keyword>
<keyword evidence="5 7" id="KW-1133">Transmembrane helix</keyword>
<comment type="subcellular location">
    <subcellularLocation>
        <location evidence="1 7">Cell membrane</location>
        <topology evidence="1 7">Multi-pass membrane protein</topology>
    </subcellularLocation>
</comment>
<evidence type="ECO:0000256" key="4">
    <source>
        <dbReference type="ARBA" id="ARBA00022692"/>
    </source>
</evidence>
<feature type="transmembrane region" description="Helical" evidence="7">
    <location>
        <begin position="171"/>
        <end position="193"/>
    </location>
</feature>
<evidence type="ECO:0000313" key="8">
    <source>
        <dbReference type="EMBL" id="MFC5518257.1"/>
    </source>
</evidence>
<evidence type="ECO:0000256" key="6">
    <source>
        <dbReference type="ARBA" id="ARBA00023136"/>
    </source>
</evidence>
<dbReference type="PANTHER" id="PTHR33508">
    <property type="entry name" value="UPF0056 MEMBRANE PROTEIN YHCE"/>
    <property type="match status" value="1"/>
</dbReference>
<feature type="transmembrane region" description="Helical" evidence="7">
    <location>
        <begin position="6"/>
        <end position="30"/>
    </location>
</feature>
<dbReference type="EMBL" id="JBHSML010000013">
    <property type="protein sequence ID" value="MFC5518257.1"/>
    <property type="molecule type" value="Genomic_DNA"/>
</dbReference>
<evidence type="ECO:0000256" key="2">
    <source>
        <dbReference type="ARBA" id="ARBA00009784"/>
    </source>
</evidence>
<evidence type="ECO:0000256" key="1">
    <source>
        <dbReference type="ARBA" id="ARBA00004651"/>
    </source>
</evidence>
<keyword evidence="9" id="KW-1185">Reference proteome</keyword>
<proteinExistence type="inferred from homology"/>
<gene>
    <name evidence="8" type="ORF">ACFPP9_20925</name>
</gene>
<organism evidence="8 9">
    <name type="scientific">Kaistia terrae</name>
    <dbReference type="NCBI Taxonomy" id="537017"/>
    <lineage>
        <taxon>Bacteria</taxon>
        <taxon>Pseudomonadati</taxon>
        <taxon>Pseudomonadota</taxon>
        <taxon>Alphaproteobacteria</taxon>
        <taxon>Hyphomicrobiales</taxon>
        <taxon>Kaistiaceae</taxon>
        <taxon>Kaistia</taxon>
    </lineage>
</organism>
<dbReference type="RefSeq" id="WP_266343574.1">
    <property type="nucleotide sequence ID" value="NZ_JAPKNH010000003.1"/>
</dbReference>
<feature type="transmembrane region" description="Helical" evidence="7">
    <location>
        <begin position="42"/>
        <end position="61"/>
    </location>
</feature>
<evidence type="ECO:0000313" key="9">
    <source>
        <dbReference type="Proteomes" id="UP001596150"/>
    </source>
</evidence>
<protein>
    <recommendedName>
        <fullName evidence="7">UPF0056 membrane protein</fullName>
    </recommendedName>
</protein>
<evidence type="ECO:0000256" key="7">
    <source>
        <dbReference type="RuleBase" id="RU362048"/>
    </source>
</evidence>
<comment type="caution">
    <text evidence="8">The sequence shown here is derived from an EMBL/GenBank/DDBJ whole genome shotgun (WGS) entry which is preliminary data.</text>
</comment>
<dbReference type="Pfam" id="PF01914">
    <property type="entry name" value="MarC"/>
    <property type="match status" value="1"/>
</dbReference>
<comment type="similarity">
    <text evidence="2 7">Belongs to the UPF0056 (MarC) family.</text>
</comment>
<name>A0ABW0Q2F3_9HYPH</name>
<dbReference type="InterPro" id="IPR002771">
    <property type="entry name" value="Multi_antbiot-R_MarC"/>
</dbReference>
<reference evidence="9" key="1">
    <citation type="journal article" date="2019" name="Int. J. Syst. Evol. Microbiol.">
        <title>The Global Catalogue of Microorganisms (GCM) 10K type strain sequencing project: providing services to taxonomists for standard genome sequencing and annotation.</title>
        <authorList>
            <consortium name="The Broad Institute Genomics Platform"/>
            <consortium name="The Broad Institute Genome Sequencing Center for Infectious Disease"/>
            <person name="Wu L."/>
            <person name="Ma J."/>
        </authorList>
    </citation>
    <scope>NUCLEOTIDE SEQUENCE [LARGE SCALE GENOMIC DNA]</scope>
    <source>
        <strain evidence="9">KACC 12633</strain>
    </source>
</reference>
<dbReference type="PANTHER" id="PTHR33508:SF1">
    <property type="entry name" value="UPF0056 MEMBRANE PROTEIN YHCE"/>
    <property type="match status" value="1"/>
</dbReference>
<keyword evidence="6 7" id="KW-0472">Membrane</keyword>
<sequence>MSPDFGLADVLLILFITIGPLKAAVVYAKLTGQADREFQRAVAFKTVLVSTIVTLVFVFFGQNLLGIFHVSLPALKIAGGLILLLFALDMVIGEHKDAATDGPPSLDIAIYPLAMPLMATPQGLVAITTIVAETETFGQKLIIAAMVLAIMAVNLAILLSAGKLMRGGASGVMVVVSKVVGILLAALAIQLMISSFKDLGLISAAVGTAAH</sequence>